<feature type="compositionally biased region" description="Polar residues" evidence="1">
    <location>
        <begin position="1"/>
        <end position="17"/>
    </location>
</feature>
<feature type="region of interest" description="Disordered" evidence="1">
    <location>
        <begin position="1"/>
        <end position="39"/>
    </location>
</feature>
<keyword evidence="3" id="KW-1185">Reference proteome</keyword>
<dbReference type="PANTHER" id="PTHR35179:SF2">
    <property type="entry name" value="START DOMAIN-CONTAINING PROTEIN"/>
    <property type="match status" value="1"/>
</dbReference>
<organism evidence="2 3">
    <name type="scientific">Diaporthe vaccinii</name>
    <dbReference type="NCBI Taxonomy" id="105482"/>
    <lineage>
        <taxon>Eukaryota</taxon>
        <taxon>Fungi</taxon>
        <taxon>Dikarya</taxon>
        <taxon>Ascomycota</taxon>
        <taxon>Pezizomycotina</taxon>
        <taxon>Sordariomycetes</taxon>
        <taxon>Sordariomycetidae</taxon>
        <taxon>Diaporthales</taxon>
        <taxon>Diaporthaceae</taxon>
        <taxon>Diaporthe</taxon>
        <taxon>Diaporthe eres species complex</taxon>
    </lineage>
</organism>
<dbReference type="EMBL" id="JBAWTH010000054">
    <property type="protein sequence ID" value="KAL2281883.1"/>
    <property type="molecule type" value="Genomic_DNA"/>
</dbReference>
<dbReference type="Proteomes" id="UP001600888">
    <property type="component" value="Unassembled WGS sequence"/>
</dbReference>
<dbReference type="PANTHER" id="PTHR35179">
    <property type="entry name" value="PROTEIN CBG02620"/>
    <property type="match status" value="1"/>
</dbReference>
<reference evidence="2 3" key="1">
    <citation type="submission" date="2024-03" db="EMBL/GenBank/DDBJ databases">
        <title>A high-quality draft genome sequence of Diaporthe vaccinii, a causative agent of upright dieback and viscid rot disease in cranberry plants.</title>
        <authorList>
            <person name="Sarrasin M."/>
            <person name="Lang B.F."/>
            <person name="Burger G."/>
        </authorList>
    </citation>
    <scope>NUCLEOTIDE SEQUENCE [LARGE SCALE GENOMIC DNA]</scope>
    <source>
        <strain evidence="2 3">IS7</strain>
    </source>
</reference>
<name>A0ABR4EHG5_9PEZI</name>
<evidence type="ECO:0000313" key="3">
    <source>
        <dbReference type="Proteomes" id="UP001600888"/>
    </source>
</evidence>
<dbReference type="EMBL" id="JBAWTH010000054">
    <property type="protein sequence ID" value="KAL2281884.1"/>
    <property type="molecule type" value="Genomic_DNA"/>
</dbReference>
<proteinExistence type="predicted"/>
<evidence type="ECO:0000256" key="1">
    <source>
        <dbReference type="SAM" id="MobiDB-lite"/>
    </source>
</evidence>
<evidence type="ECO:0000313" key="2">
    <source>
        <dbReference type="EMBL" id="KAL2281883.1"/>
    </source>
</evidence>
<sequence length="505" mass="55808">MPVMSSSRESSGNQSWQDGGIGRRHGEFKGTGGVFQGFGRPARRNFWTGASEQPSNPEPALGSLLTTLNQADFAKAAVKYEPDSRITDCITVTSYNWLDRAKPTIVVPGKPAKWTPLVEPRQLKPDDGQYFRDPNAAHHPKHPMEPTILAVLAQNAHDIRDSDVVACGSTLGNLLRFIRGEDKQFRFLVELVEGAVFFVRRENTPHELIPNVHGYGHSFPEAYTTWEPDVKGSVSHQRVLSYRFGGLGFLVRFEGDGYILAESEDDMDTHAGSSQATEGNAKVSIEGLAVALGQSRVTASAPSAVLELAVSSAGKLVDQERVFDLKTRSIRKKEATTFEDTFGDQLSRLWVSQVPKFILAYHDRGKFEDITVKDAQKDVKAWEREQARVLSRLAALIHHIIGLVRSRPDGKLELRHARAGSLEVREQLADAGDALPDAVKVLWAKRRCISDGVDSEGEHLGHVEDLDYGRDDDDEGGLFGWDERSEPDFTACSADDCGYCGRCSY</sequence>
<accession>A0ABR4EHG5</accession>
<comment type="caution">
    <text evidence="2">The sequence shown here is derived from an EMBL/GenBank/DDBJ whole genome shotgun (WGS) entry which is preliminary data.</text>
</comment>
<evidence type="ECO:0008006" key="4">
    <source>
        <dbReference type="Google" id="ProtNLM"/>
    </source>
</evidence>
<protein>
    <recommendedName>
        <fullName evidence="4">Geranylgeranyl pyrophosphate synthetase</fullName>
    </recommendedName>
</protein>
<gene>
    <name evidence="2" type="ORF">FJTKL_11335</name>
</gene>